<sequence length="410" mass="45304">MDPHPAPPPSRVSPRLLGAAPHRLMFFIGAGNLLLAMAWWAAWLAAARWPALSMPQPQPYAGWLHAFVMQYQVLPSFFFGFLLTTFPKWTGQPEFERWRYVPVGLGLMGGQLCTLLGALGWEAGIVVGLLMTVAGWTAGLATLTPLLWREQGVTWHARSCIAALSLGLVGVLAWTAFVLGASPMWAFASIKLGTFGLLLPVYFTVAHRMFPFFASRVTPGYQPWRPLWLLALFWPLVLAHLVLELFHAYAWLWLVDLPLLALTATMLWRWWPRARTPGILAVLFIGLSWLPLTFALYAGQSVAYALTGVYWLGRGPAHALFIGFFGSVLIAMVTRVTQGHSGRPLAMYTAAWFAFLAIQLVAVMRVVAEIVPDAMAWQVAAALGWLVAFAPWVARIGRIYLSPRADGQPG</sequence>
<dbReference type="InterPro" id="IPR010266">
    <property type="entry name" value="NnrS"/>
</dbReference>
<feature type="transmembrane region" description="Helical" evidence="1">
    <location>
        <begin position="24"/>
        <end position="43"/>
    </location>
</feature>
<keyword evidence="1" id="KW-1133">Transmembrane helix</keyword>
<proteinExistence type="predicted"/>
<accession>A0A4Z1R508</accession>
<keyword evidence="1" id="KW-0472">Membrane</keyword>
<feature type="transmembrane region" description="Helical" evidence="1">
    <location>
        <begin position="345"/>
        <end position="368"/>
    </location>
</feature>
<dbReference type="EMBL" id="SPUH01000001">
    <property type="protein sequence ID" value="TKS54734.1"/>
    <property type="molecule type" value="Genomic_DNA"/>
</dbReference>
<dbReference type="AlphaFoldDB" id="A0A4Z1R508"/>
<feature type="transmembrane region" description="Helical" evidence="1">
    <location>
        <begin position="278"/>
        <end position="297"/>
    </location>
</feature>
<feature type="transmembrane region" description="Helical" evidence="1">
    <location>
        <begin position="160"/>
        <end position="179"/>
    </location>
</feature>
<reference evidence="2 3" key="1">
    <citation type="submission" date="2019-01" db="EMBL/GenBank/DDBJ databases">
        <authorList>
            <person name="Zhang S."/>
        </authorList>
    </citation>
    <scope>NUCLEOTIDE SEQUENCE [LARGE SCALE GENOMIC DNA]</scope>
    <source>
        <strain evidence="2 3">1626</strain>
    </source>
</reference>
<evidence type="ECO:0000313" key="3">
    <source>
        <dbReference type="Proteomes" id="UP000298681"/>
    </source>
</evidence>
<protein>
    <submittedName>
        <fullName evidence="2">NnrS family protein</fullName>
    </submittedName>
</protein>
<organism evidence="2 3">
    <name type="scientific">Luteimonas yindakuii</name>
    <dbReference type="NCBI Taxonomy" id="2565782"/>
    <lineage>
        <taxon>Bacteria</taxon>
        <taxon>Pseudomonadati</taxon>
        <taxon>Pseudomonadota</taxon>
        <taxon>Gammaproteobacteria</taxon>
        <taxon>Lysobacterales</taxon>
        <taxon>Lysobacteraceae</taxon>
        <taxon>Luteimonas</taxon>
    </lineage>
</organism>
<keyword evidence="1" id="KW-0812">Transmembrane</keyword>
<comment type="caution">
    <text evidence="2">The sequence shown here is derived from an EMBL/GenBank/DDBJ whole genome shotgun (WGS) entry which is preliminary data.</text>
</comment>
<feature type="transmembrane region" description="Helical" evidence="1">
    <location>
        <begin position="185"/>
        <end position="205"/>
    </location>
</feature>
<dbReference type="Proteomes" id="UP000298681">
    <property type="component" value="Unassembled WGS sequence"/>
</dbReference>
<feature type="transmembrane region" description="Helical" evidence="1">
    <location>
        <begin position="125"/>
        <end position="148"/>
    </location>
</feature>
<dbReference type="Pfam" id="PF05940">
    <property type="entry name" value="NnrS"/>
    <property type="match status" value="1"/>
</dbReference>
<dbReference type="RefSeq" id="WP_134674091.1">
    <property type="nucleotide sequence ID" value="NZ_SPUH01000001.1"/>
</dbReference>
<feature type="transmembrane region" description="Helical" evidence="1">
    <location>
        <begin position="249"/>
        <end position="271"/>
    </location>
</feature>
<feature type="transmembrane region" description="Helical" evidence="1">
    <location>
        <begin position="63"/>
        <end position="86"/>
    </location>
</feature>
<gene>
    <name evidence="2" type="ORF">E4582_08170</name>
</gene>
<feature type="transmembrane region" description="Helical" evidence="1">
    <location>
        <begin position="374"/>
        <end position="394"/>
    </location>
</feature>
<feature type="transmembrane region" description="Helical" evidence="1">
    <location>
        <begin position="317"/>
        <end position="333"/>
    </location>
</feature>
<name>A0A4Z1R508_9GAMM</name>
<keyword evidence="3" id="KW-1185">Reference proteome</keyword>
<feature type="transmembrane region" description="Helical" evidence="1">
    <location>
        <begin position="226"/>
        <end position="243"/>
    </location>
</feature>
<feature type="transmembrane region" description="Helical" evidence="1">
    <location>
        <begin position="98"/>
        <end position="119"/>
    </location>
</feature>
<evidence type="ECO:0000313" key="2">
    <source>
        <dbReference type="EMBL" id="TKS54734.1"/>
    </source>
</evidence>
<evidence type="ECO:0000256" key="1">
    <source>
        <dbReference type="SAM" id="Phobius"/>
    </source>
</evidence>